<dbReference type="Proteomes" id="UP000298663">
    <property type="component" value="Unassembled WGS sequence"/>
</dbReference>
<sequence length="251" mass="27045">MYCFEMDGCEIAHAPAALFYDLIVVPKEPIQMMPVNETDLLPSTEATPKIPVTEAAPEKSTEEKTDASAHEKTTSNSLQEKFLKAAPFLSLLTLILVLAVAVVMTIIVCICCSKKAPKTTSKKGKLSETDTEASSGATTRDTSKAVVTKGNSKVAVKTSESSKKPKKAPSKPLVENIENEAREPSKMATEKLPTMAPSVTTTELVNKVASKNVFAVKDTLEFPSTEPDLGGEYQVLGRLTRSLSTENTHIK</sequence>
<feature type="region of interest" description="Disordered" evidence="1">
    <location>
        <begin position="41"/>
        <end position="76"/>
    </location>
</feature>
<keyword evidence="2" id="KW-0812">Transmembrane</keyword>
<feature type="transmembrane region" description="Helical" evidence="2">
    <location>
        <begin position="88"/>
        <end position="113"/>
    </location>
</feature>
<name>A0A4U5NXZ7_STECR</name>
<gene>
    <name evidence="3" type="ORF">L596_012458</name>
</gene>
<evidence type="ECO:0000313" key="4">
    <source>
        <dbReference type="Proteomes" id="UP000298663"/>
    </source>
</evidence>
<keyword evidence="2" id="KW-1133">Transmembrane helix</keyword>
<proteinExistence type="predicted"/>
<dbReference type="EMBL" id="AZBU02000003">
    <property type="protein sequence ID" value="TKR88173.1"/>
    <property type="molecule type" value="Genomic_DNA"/>
</dbReference>
<protein>
    <submittedName>
        <fullName evidence="3">Uncharacterized protein</fullName>
    </submittedName>
</protein>
<reference evidence="3 4" key="1">
    <citation type="journal article" date="2015" name="Genome Biol.">
        <title>Comparative genomics of Steinernema reveals deeply conserved gene regulatory networks.</title>
        <authorList>
            <person name="Dillman A.R."/>
            <person name="Macchietto M."/>
            <person name="Porter C.F."/>
            <person name="Rogers A."/>
            <person name="Williams B."/>
            <person name="Antoshechkin I."/>
            <person name="Lee M.M."/>
            <person name="Goodwin Z."/>
            <person name="Lu X."/>
            <person name="Lewis E.E."/>
            <person name="Goodrich-Blair H."/>
            <person name="Stock S.P."/>
            <person name="Adams B.J."/>
            <person name="Sternberg P.W."/>
            <person name="Mortazavi A."/>
        </authorList>
    </citation>
    <scope>NUCLEOTIDE SEQUENCE [LARGE SCALE GENOMIC DNA]</scope>
    <source>
        <strain evidence="3 4">ALL</strain>
    </source>
</reference>
<dbReference type="AlphaFoldDB" id="A0A4U5NXZ7"/>
<organism evidence="3 4">
    <name type="scientific">Steinernema carpocapsae</name>
    <name type="common">Entomopathogenic nematode</name>
    <dbReference type="NCBI Taxonomy" id="34508"/>
    <lineage>
        <taxon>Eukaryota</taxon>
        <taxon>Metazoa</taxon>
        <taxon>Ecdysozoa</taxon>
        <taxon>Nematoda</taxon>
        <taxon>Chromadorea</taxon>
        <taxon>Rhabditida</taxon>
        <taxon>Tylenchina</taxon>
        <taxon>Panagrolaimomorpha</taxon>
        <taxon>Strongyloidoidea</taxon>
        <taxon>Steinernematidae</taxon>
        <taxon>Steinernema</taxon>
    </lineage>
</organism>
<evidence type="ECO:0000256" key="2">
    <source>
        <dbReference type="SAM" id="Phobius"/>
    </source>
</evidence>
<keyword evidence="4" id="KW-1185">Reference proteome</keyword>
<evidence type="ECO:0000256" key="1">
    <source>
        <dbReference type="SAM" id="MobiDB-lite"/>
    </source>
</evidence>
<feature type="region of interest" description="Disordered" evidence="1">
    <location>
        <begin position="118"/>
        <end position="178"/>
    </location>
</feature>
<comment type="caution">
    <text evidence="3">The sequence shown here is derived from an EMBL/GenBank/DDBJ whole genome shotgun (WGS) entry which is preliminary data.</text>
</comment>
<keyword evidence="2" id="KW-0472">Membrane</keyword>
<accession>A0A4U5NXZ7</accession>
<reference evidence="3 4" key="2">
    <citation type="journal article" date="2019" name="G3 (Bethesda)">
        <title>Hybrid Assembly of the Genome of the Entomopathogenic Nematode Steinernema carpocapsae Identifies the X-Chromosome.</title>
        <authorList>
            <person name="Serra L."/>
            <person name="Macchietto M."/>
            <person name="Macias-Munoz A."/>
            <person name="McGill C.J."/>
            <person name="Rodriguez I.M."/>
            <person name="Rodriguez B."/>
            <person name="Murad R."/>
            <person name="Mortazavi A."/>
        </authorList>
    </citation>
    <scope>NUCLEOTIDE SEQUENCE [LARGE SCALE GENOMIC DNA]</scope>
    <source>
        <strain evidence="3 4">ALL</strain>
    </source>
</reference>
<evidence type="ECO:0000313" key="3">
    <source>
        <dbReference type="EMBL" id="TKR88173.1"/>
    </source>
</evidence>
<feature type="compositionally biased region" description="Basic and acidic residues" evidence="1">
    <location>
        <begin position="56"/>
        <end position="73"/>
    </location>
</feature>